<accession>A0A1T4Z0U8</accession>
<keyword evidence="2" id="KW-1185">Reference proteome</keyword>
<evidence type="ECO:0000313" key="1">
    <source>
        <dbReference type="EMBL" id="SKB07679.1"/>
    </source>
</evidence>
<evidence type="ECO:0008006" key="3">
    <source>
        <dbReference type="Google" id="ProtNLM"/>
    </source>
</evidence>
<protein>
    <recommendedName>
        <fullName evidence="3">Proteasome-type protease</fullName>
    </recommendedName>
</protein>
<organism evidence="1 2">
    <name type="scientific">Aeromicrobium choanae</name>
    <dbReference type="NCBI Taxonomy" id="1736691"/>
    <lineage>
        <taxon>Bacteria</taxon>
        <taxon>Bacillati</taxon>
        <taxon>Actinomycetota</taxon>
        <taxon>Actinomycetes</taxon>
        <taxon>Propionibacteriales</taxon>
        <taxon>Nocardioidaceae</taxon>
        <taxon>Aeromicrobium</taxon>
    </lineage>
</organism>
<name>A0A1T4Z0U8_9ACTN</name>
<dbReference type="AlphaFoldDB" id="A0A1T4Z0U8"/>
<proteinExistence type="predicted"/>
<gene>
    <name evidence="1" type="ORF">SAMN06295964_1779</name>
</gene>
<dbReference type="Proteomes" id="UP000191040">
    <property type="component" value="Chromosome I"/>
</dbReference>
<dbReference type="EMBL" id="LT796768">
    <property type="protein sequence ID" value="SKB07679.1"/>
    <property type="molecule type" value="Genomic_DNA"/>
</dbReference>
<reference evidence="2" key="1">
    <citation type="submission" date="2017-02" db="EMBL/GenBank/DDBJ databases">
        <authorList>
            <person name="Varghese N."/>
            <person name="Submissions S."/>
        </authorList>
    </citation>
    <scope>NUCLEOTIDE SEQUENCE [LARGE SCALE GENOMIC DNA]</scope>
    <source>
        <strain evidence="2">9H-4</strain>
    </source>
</reference>
<sequence>MTLTLVLGASDGFLAVADGLRTRQASDPTRPEILCVSDRKLETISRPSAVVLSSGRATYEGQHVSRLIRAALDAAQEPQRPSVEAVAHACAERLHVAARETTPSTLNAQLLVVGYGGDISPVEAYRVDVPPRDFGDGLSSVRPERIDPEVPVVANPCETDTGGLVLAEFNVHNDLIDEGGDGAFSAGAPYRFAGLPLEELRPAATERIREWFRTNAEIARREGVGGLWTVAEVRPGETPHVEYGVELS</sequence>
<evidence type="ECO:0000313" key="2">
    <source>
        <dbReference type="Proteomes" id="UP000191040"/>
    </source>
</evidence>